<proteinExistence type="inferred from homology"/>
<feature type="domain" description="Glycosyltransferase 2-like" evidence="7">
    <location>
        <begin position="8"/>
        <end position="141"/>
    </location>
</feature>
<evidence type="ECO:0000256" key="3">
    <source>
        <dbReference type="ARBA" id="ARBA00022676"/>
    </source>
</evidence>
<dbReference type="Pfam" id="PF00535">
    <property type="entry name" value="Glycos_transf_2"/>
    <property type="match status" value="2"/>
</dbReference>
<evidence type="ECO:0000256" key="6">
    <source>
        <dbReference type="SAM" id="MobiDB-lite"/>
    </source>
</evidence>
<evidence type="ECO:0000259" key="7">
    <source>
        <dbReference type="Pfam" id="PF00535"/>
    </source>
</evidence>
<dbReference type="InterPro" id="IPR029044">
    <property type="entry name" value="Nucleotide-diphossugar_trans"/>
</dbReference>
<keyword evidence="5" id="KW-0460">Magnesium</keyword>
<sequence>MSRLRAVVVVPARDEEALIGPTLDALVDQVDEVGRCFGVLLVDDGSTDRTAAVARGRAVGAARRGVPVRVVTGPGSGVGWARRVGMDAACTWLRRDAALPPARGGLVVSTDADTRPTPGWLAALLRAADDGHDVVAGDVRIDPARGLGPEAARRRASAAVVRLAAVRDVDGPGAPHHHFSAANLAITADAYEACGGMPTPPALEDEALLDAVRGAGLAVHRTAAAVVHTSPRTTGRAARGLAVDLALESWRAERRYVHDEFDVPRLAAAATRRGLRVAVVVPAKEVAGTIGGVLSRTVGPLRDAGVVDEVLVVDAASADGTAAVAAAHGARVLQQDDLVPGAGPCRGKGDAMWRALQATDCDVVAFLDGDTEDPTPAHLAGVLGPLLTDDAVAMVRGCFARHRREDDGTLSPHDGGRVTELTARPLLNHHHPLLAGFRQPLAGEFAARRSLLVRLPFPVGYGVEIATLIDALELVGLDALAEVDLGSRQNRHQSLRELGPMAFAVLVAVERRLGRGAVLPSSLRLPWAGDLPAAVPVAERPPVADREPPAVAPRSAAGDRRADVAS</sequence>
<reference evidence="8" key="1">
    <citation type="submission" date="2020-05" db="EMBL/GenBank/DDBJ databases">
        <authorList>
            <person name="Chiriac C."/>
            <person name="Salcher M."/>
            <person name="Ghai R."/>
            <person name="Kavagutti S V."/>
        </authorList>
    </citation>
    <scope>NUCLEOTIDE SEQUENCE</scope>
</reference>
<dbReference type="InterPro" id="IPR001173">
    <property type="entry name" value="Glyco_trans_2-like"/>
</dbReference>
<comment type="similarity">
    <text evidence="2">Belongs to the glycosyltransferase 2 family.</text>
</comment>
<dbReference type="GO" id="GO:0016757">
    <property type="term" value="F:glycosyltransferase activity"/>
    <property type="evidence" value="ECO:0007669"/>
    <property type="project" value="UniProtKB-KW"/>
</dbReference>
<evidence type="ECO:0000313" key="8">
    <source>
        <dbReference type="EMBL" id="CAB4895456.1"/>
    </source>
</evidence>
<evidence type="ECO:0000256" key="5">
    <source>
        <dbReference type="ARBA" id="ARBA00022842"/>
    </source>
</evidence>
<organism evidence="8">
    <name type="scientific">freshwater metagenome</name>
    <dbReference type="NCBI Taxonomy" id="449393"/>
    <lineage>
        <taxon>unclassified sequences</taxon>
        <taxon>metagenomes</taxon>
        <taxon>ecological metagenomes</taxon>
    </lineage>
</organism>
<dbReference type="PANTHER" id="PTHR48090:SF10">
    <property type="entry name" value="GLUCOSYL-3-PHOSPHOGLYCERATE SYNTHASE"/>
    <property type="match status" value="1"/>
</dbReference>
<protein>
    <submittedName>
        <fullName evidence="8">Unannotated protein</fullName>
    </submittedName>
</protein>
<keyword evidence="4" id="KW-0808">Transferase</keyword>
<dbReference type="CDD" id="cd00761">
    <property type="entry name" value="Glyco_tranf_GTA_type"/>
    <property type="match status" value="1"/>
</dbReference>
<comment type="cofactor">
    <cofactor evidence="1">
        <name>Mg(2+)</name>
        <dbReference type="ChEBI" id="CHEBI:18420"/>
    </cofactor>
</comment>
<feature type="compositionally biased region" description="Basic and acidic residues" evidence="6">
    <location>
        <begin position="557"/>
        <end position="566"/>
    </location>
</feature>
<dbReference type="InterPro" id="IPR050256">
    <property type="entry name" value="Glycosyltransferase_2"/>
</dbReference>
<dbReference type="Gene3D" id="3.90.550.10">
    <property type="entry name" value="Spore Coat Polysaccharide Biosynthesis Protein SpsA, Chain A"/>
    <property type="match status" value="2"/>
</dbReference>
<evidence type="ECO:0000256" key="2">
    <source>
        <dbReference type="ARBA" id="ARBA00006739"/>
    </source>
</evidence>
<keyword evidence="3" id="KW-0328">Glycosyltransferase</keyword>
<dbReference type="NCBIfam" id="NF010496">
    <property type="entry name" value="PRK13915.1"/>
    <property type="match status" value="1"/>
</dbReference>
<evidence type="ECO:0000256" key="1">
    <source>
        <dbReference type="ARBA" id="ARBA00001946"/>
    </source>
</evidence>
<feature type="region of interest" description="Disordered" evidence="6">
    <location>
        <begin position="538"/>
        <end position="566"/>
    </location>
</feature>
<dbReference type="EMBL" id="CAFBMK010000008">
    <property type="protein sequence ID" value="CAB4895456.1"/>
    <property type="molecule type" value="Genomic_DNA"/>
</dbReference>
<gene>
    <name evidence="8" type="ORF">UFOPK3564_00271</name>
</gene>
<dbReference type="SUPFAM" id="SSF53448">
    <property type="entry name" value="Nucleotide-diphospho-sugar transferases"/>
    <property type="match status" value="2"/>
</dbReference>
<dbReference type="PANTHER" id="PTHR48090">
    <property type="entry name" value="UNDECAPRENYL-PHOSPHATE 4-DEOXY-4-FORMAMIDO-L-ARABINOSE TRANSFERASE-RELATED"/>
    <property type="match status" value="1"/>
</dbReference>
<feature type="domain" description="Glycosyltransferase 2-like" evidence="7">
    <location>
        <begin position="293"/>
        <end position="397"/>
    </location>
</feature>
<accession>A0A6J7FJ46</accession>
<name>A0A6J7FJ46_9ZZZZ</name>
<dbReference type="AlphaFoldDB" id="A0A6J7FJ46"/>
<evidence type="ECO:0000256" key="4">
    <source>
        <dbReference type="ARBA" id="ARBA00022679"/>
    </source>
</evidence>